<dbReference type="Proteomes" id="UP000289738">
    <property type="component" value="Chromosome B10"/>
</dbReference>
<keyword evidence="4" id="KW-1185">Reference proteome</keyword>
<dbReference type="PANTHER" id="PTHR22889">
    <property type="entry name" value="WD REPEAT-CONTAINING PROTEIN 89"/>
    <property type="match status" value="1"/>
</dbReference>
<dbReference type="STRING" id="3818.A0A444X3R3"/>
<keyword evidence="1" id="KW-0853">WD repeat</keyword>
<gene>
    <name evidence="3" type="ORF">Ahy_B10g103468</name>
</gene>
<comment type="caution">
    <text evidence="3">The sequence shown here is derived from an EMBL/GenBank/DDBJ whole genome shotgun (WGS) entry which is preliminary data.</text>
</comment>
<dbReference type="EMBL" id="SDMP01000020">
    <property type="protein sequence ID" value="RYQ84301.1"/>
    <property type="molecule type" value="Genomic_DNA"/>
</dbReference>
<sequence length="193" mass="21108">MPPTVAARCNGQCAGTAPFFLAATTNQAKDELMSKEQLFYGLCQVLRKFPKETGNLSSHYLSPVKVINMGTSIAKVGIFGGSSPKLWCLTHIETIGIWDWKDGRNEVIFSDAQTLASESWNLDQIDYFVDCHYSREADKLWLIGGTNAGSLGYFPVNYRGVAAIGAAEAILEGGHTDKYHCVSFVVVKFAVES</sequence>
<evidence type="ECO:0000256" key="2">
    <source>
        <dbReference type="ARBA" id="ARBA00022737"/>
    </source>
</evidence>
<evidence type="ECO:0000313" key="4">
    <source>
        <dbReference type="Proteomes" id="UP000289738"/>
    </source>
</evidence>
<evidence type="ECO:0000256" key="1">
    <source>
        <dbReference type="ARBA" id="ARBA00022574"/>
    </source>
</evidence>
<dbReference type="EMBL" id="SDMP01000020">
    <property type="protein sequence ID" value="RYQ84299.1"/>
    <property type="molecule type" value="Genomic_DNA"/>
</dbReference>
<accession>A0A444X3R3</accession>
<dbReference type="InterPro" id="IPR039328">
    <property type="entry name" value="WDR89"/>
</dbReference>
<dbReference type="PANTHER" id="PTHR22889:SF0">
    <property type="entry name" value="WD REPEAT-CONTAINING PROTEIN 89"/>
    <property type="match status" value="1"/>
</dbReference>
<evidence type="ECO:0000313" key="3">
    <source>
        <dbReference type="EMBL" id="RYQ84299.1"/>
    </source>
</evidence>
<organism evidence="3 4">
    <name type="scientific">Arachis hypogaea</name>
    <name type="common">Peanut</name>
    <dbReference type="NCBI Taxonomy" id="3818"/>
    <lineage>
        <taxon>Eukaryota</taxon>
        <taxon>Viridiplantae</taxon>
        <taxon>Streptophyta</taxon>
        <taxon>Embryophyta</taxon>
        <taxon>Tracheophyta</taxon>
        <taxon>Spermatophyta</taxon>
        <taxon>Magnoliopsida</taxon>
        <taxon>eudicotyledons</taxon>
        <taxon>Gunneridae</taxon>
        <taxon>Pentapetalae</taxon>
        <taxon>rosids</taxon>
        <taxon>fabids</taxon>
        <taxon>Fabales</taxon>
        <taxon>Fabaceae</taxon>
        <taxon>Papilionoideae</taxon>
        <taxon>50 kb inversion clade</taxon>
        <taxon>dalbergioids sensu lato</taxon>
        <taxon>Dalbergieae</taxon>
        <taxon>Pterocarpus clade</taxon>
        <taxon>Arachis</taxon>
    </lineage>
</organism>
<proteinExistence type="predicted"/>
<dbReference type="AlphaFoldDB" id="A0A444X3R3"/>
<protein>
    <submittedName>
        <fullName evidence="3">Uncharacterized protein</fullName>
    </submittedName>
</protein>
<reference evidence="3 4" key="1">
    <citation type="submission" date="2019-01" db="EMBL/GenBank/DDBJ databases">
        <title>Sequencing of cultivated peanut Arachis hypogaea provides insights into genome evolution and oil improvement.</title>
        <authorList>
            <person name="Chen X."/>
        </authorList>
    </citation>
    <scope>NUCLEOTIDE SEQUENCE [LARGE SCALE GENOMIC DNA]</scope>
    <source>
        <strain evidence="4">cv. Fuhuasheng</strain>
        <strain evidence="3">GDAAS-fuhuasheng2018</strain>
        <tissue evidence="3">Leaves</tissue>
    </source>
</reference>
<name>A0A444X3R3_ARAHY</name>
<keyword evidence="2" id="KW-0677">Repeat</keyword>
<dbReference type="EMBL" id="SDMP01000020">
    <property type="protein sequence ID" value="RYQ84300.1"/>
    <property type="molecule type" value="Genomic_DNA"/>
</dbReference>